<evidence type="ECO:0000256" key="8">
    <source>
        <dbReference type="PIRSR" id="PIRSR602401-1"/>
    </source>
</evidence>
<gene>
    <name evidence="10" type="ORF">BDV29DRAFT_192983</name>
</gene>
<dbReference type="PROSITE" id="PS00086">
    <property type="entry name" value="CYTOCHROME_P450"/>
    <property type="match status" value="1"/>
</dbReference>
<evidence type="ECO:0000313" key="10">
    <source>
        <dbReference type="EMBL" id="KAB8071839.1"/>
    </source>
</evidence>
<reference evidence="10 11" key="1">
    <citation type="submission" date="2019-04" db="EMBL/GenBank/DDBJ databases">
        <title>Friends and foes A comparative genomics study of 23 Aspergillus species from section Flavi.</title>
        <authorList>
            <consortium name="DOE Joint Genome Institute"/>
            <person name="Kjaerbolling I."/>
            <person name="Vesth T."/>
            <person name="Frisvad J.C."/>
            <person name="Nybo J.L."/>
            <person name="Theobald S."/>
            <person name="Kildgaard S."/>
            <person name="Isbrandt T."/>
            <person name="Kuo A."/>
            <person name="Sato A."/>
            <person name="Lyhne E.K."/>
            <person name="Kogle M.E."/>
            <person name="Wiebenga A."/>
            <person name="Kun R.S."/>
            <person name="Lubbers R.J."/>
            <person name="Makela M.R."/>
            <person name="Barry K."/>
            <person name="Chovatia M."/>
            <person name="Clum A."/>
            <person name="Daum C."/>
            <person name="Haridas S."/>
            <person name="He G."/>
            <person name="LaButti K."/>
            <person name="Lipzen A."/>
            <person name="Mondo S."/>
            <person name="Riley R."/>
            <person name="Salamov A."/>
            <person name="Simmons B.A."/>
            <person name="Magnuson J.K."/>
            <person name="Henrissat B."/>
            <person name="Mortensen U.H."/>
            <person name="Larsen T.O."/>
            <person name="Devries R.P."/>
            <person name="Grigoriev I.V."/>
            <person name="Machida M."/>
            <person name="Baker S.E."/>
            <person name="Andersen M.R."/>
        </authorList>
    </citation>
    <scope>NUCLEOTIDE SEQUENCE [LARGE SCALE GENOMIC DNA]</scope>
    <source>
        <strain evidence="10 11">CBS 151.66</strain>
    </source>
</reference>
<dbReference type="GO" id="GO:0016705">
    <property type="term" value="F:oxidoreductase activity, acting on paired donors, with incorporation or reduction of molecular oxygen"/>
    <property type="evidence" value="ECO:0007669"/>
    <property type="project" value="InterPro"/>
</dbReference>
<evidence type="ECO:0000256" key="7">
    <source>
        <dbReference type="ARBA" id="ARBA00023033"/>
    </source>
</evidence>
<dbReference type="PANTHER" id="PTHR24305:SF96">
    <property type="entry name" value="CYTOCHROME P450 MONOOXYGENASE STCB-RELATED"/>
    <property type="match status" value="1"/>
</dbReference>
<accession>A0A5N5WU46</accession>
<evidence type="ECO:0000256" key="6">
    <source>
        <dbReference type="ARBA" id="ARBA00023004"/>
    </source>
</evidence>
<keyword evidence="4 8" id="KW-0479">Metal-binding</keyword>
<dbReference type="EMBL" id="ML732262">
    <property type="protein sequence ID" value="KAB8071839.1"/>
    <property type="molecule type" value="Genomic_DNA"/>
</dbReference>
<keyword evidence="3 8" id="KW-0349">Heme</keyword>
<evidence type="ECO:0000313" key="11">
    <source>
        <dbReference type="Proteomes" id="UP000326565"/>
    </source>
</evidence>
<evidence type="ECO:0000256" key="3">
    <source>
        <dbReference type="ARBA" id="ARBA00022617"/>
    </source>
</evidence>
<dbReference type="OrthoDB" id="1470350at2759"/>
<dbReference type="Pfam" id="PF00067">
    <property type="entry name" value="p450"/>
    <property type="match status" value="1"/>
</dbReference>
<dbReference type="InterPro" id="IPR002401">
    <property type="entry name" value="Cyt_P450_E_grp-I"/>
</dbReference>
<dbReference type="FunFam" id="1.10.630.10:FF:000093">
    <property type="entry name" value="Cytochrome P450 monooxygenase"/>
    <property type="match status" value="1"/>
</dbReference>
<comment type="cofactor">
    <cofactor evidence="1 8">
        <name>heme</name>
        <dbReference type="ChEBI" id="CHEBI:30413"/>
    </cofactor>
</comment>
<dbReference type="InterPro" id="IPR036396">
    <property type="entry name" value="Cyt_P450_sf"/>
</dbReference>
<evidence type="ECO:0000256" key="2">
    <source>
        <dbReference type="ARBA" id="ARBA00010617"/>
    </source>
</evidence>
<keyword evidence="7 9" id="KW-0503">Monooxygenase</keyword>
<dbReference type="InterPro" id="IPR017972">
    <property type="entry name" value="Cyt_P450_CS"/>
</dbReference>
<dbReference type="Gene3D" id="1.10.630.10">
    <property type="entry name" value="Cytochrome P450"/>
    <property type="match status" value="1"/>
</dbReference>
<keyword evidence="11" id="KW-1185">Reference proteome</keyword>
<dbReference type="GO" id="GO:0004497">
    <property type="term" value="F:monooxygenase activity"/>
    <property type="evidence" value="ECO:0007669"/>
    <property type="project" value="UniProtKB-KW"/>
</dbReference>
<evidence type="ECO:0000256" key="5">
    <source>
        <dbReference type="ARBA" id="ARBA00023002"/>
    </source>
</evidence>
<dbReference type="InterPro" id="IPR001128">
    <property type="entry name" value="Cyt_P450"/>
</dbReference>
<dbReference type="AlphaFoldDB" id="A0A5N5WU46"/>
<feature type="binding site" description="axial binding residue" evidence="8">
    <location>
        <position position="427"/>
    </location>
    <ligand>
        <name>heme</name>
        <dbReference type="ChEBI" id="CHEBI:30413"/>
    </ligand>
    <ligandPart>
        <name>Fe</name>
        <dbReference type="ChEBI" id="CHEBI:18248"/>
    </ligandPart>
</feature>
<dbReference type="PRINTS" id="PR00385">
    <property type="entry name" value="P450"/>
</dbReference>
<keyword evidence="6 8" id="KW-0408">Iron</keyword>
<dbReference type="SUPFAM" id="SSF48264">
    <property type="entry name" value="Cytochrome P450"/>
    <property type="match status" value="1"/>
</dbReference>
<protein>
    <submittedName>
        <fullName evidence="10">Cytochrome P450</fullName>
    </submittedName>
</protein>
<evidence type="ECO:0000256" key="9">
    <source>
        <dbReference type="RuleBase" id="RU000461"/>
    </source>
</evidence>
<proteinExistence type="inferred from homology"/>
<comment type="similarity">
    <text evidence="2 9">Belongs to the cytochrome P450 family.</text>
</comment>
<dbReference type="GO" id="GO:0005506">
    <property type="term" value="F:iron ion binding"/>
    <property type="evidence" value="ECO:0007669"/>
    <property type="project" value="InterPro"/>
</dbReference>
<organism evidence="10 11">
    <name type="scientific">Aspergillus leporis</name>
    <dbReference type="NCBI Taxonomy" id="41062"/>
    <lineage>
        <taxon>Eukaryota</taxon>
        <taxon>Fungi</taxon>
        <taxon>Dikarya</taxon>
        <taxon>Ascomycota</taxon>
        <taxon>Pezizomycotina</taxon>
        <taxon>Eurotiomycetes</taxon>
        <taxon>Eurotiomycetidae</taxon>
        <taxon>Eurotiales</taxon>
        <taxon>Aspergillaceae</taxon>
        <taxon>Aspergillus</taxon>
        <taxon>Aspergillus subgen. Circumdati</taxon>
    </lineage>
</organism>
<dbReference type="PRINTS" id="PR00463">
    <property type="entry name" value="EP450I"/>
</dbReference>
<evidence type="ECO:0000256" key="1">
    <source>
        <dbReference type="ARBA" id="ARBA00001971"/>
    </source>
</evidence>
<dbReference type="GO" id="GO:0020037">
    <property type="term" value="F:heme binding"/>
    <property type="evidence" value="ECO:0007669"/>
    <property type="project" value="InterPro"/>
</dbReference>
<dbReference type="Proteomes" id="UP000326565">
    <property type="component" value="Unassembled WGS sequence"/>
</dbReference>
<keyword evidence="5 9" id="KW-0560">Oxidoreductase</keyword>
<evidence type="ECO:0000256" key="4">
    <source>
        <dbReference type="ARBA" id="ARBA00022723"/>
    </source>
</evidence>
<dbReference type="InterPro" id="IPR050121">
    <property type="entry name" value="Cytochrome_P450_monoxygenase"/>
</dbReference>
<sequence length="482" mass="54664">MEWQIYFAIALVLWLFQVFYKACTTPLRRVPGPFYTALTRLPLKIASFTGNRIYFVHELHRIYGPIVRIAPDEVDVSSLAGFEEIHRTGSRFLKSKWYDQFGTDKQGLFTMRDPKQHATRRKLLARPFSKSELRRIWEPVVKEKVHLAVSKIRHDLKVDGKSDLLKWWTFLATDVSGHLMFGESFDMLRFGKKNEYIHALEYATMGAGIGLELPLVAWLGRRIPLSFFRTMFRAQDYLFQYAQRAVKSSRMTSDSSRSIFSGMLNESEKGDGAITDVDVVLEAGGLILAGSDTTAVTLTYLIWAVLSQPKLQRELEEEVNTLGADFNDASLEKLPLLNAVIMETLRLYGAAPGALPRATPEDGAVFAGYFVPEGVTVSTQSYSIHRDQDSYLDPERFDVSRWLTTPTSASELAKKAFLPFGAGPRICLGIHLAWMELRLTTAEFFRECRSVRLAPSATWENMKPVNYILIAPRGHRCEIIAK</sequence>
<dbReference type="CDD" id="cd11059">
    <property type="entry name" value="CYP_fungal"/>
    <property type="match status" value="1"/>
</dbReference>
<name>A0A5N5WU46_9EURO</name>
<dbReference type="PANTHER" id="PTHR24305">
    <property type="entry name" value="CYTOCHROME P450"/>
    <property type="match status" value="1"/>
</dbReference>